<evidence type="ECO:0000313" key="3">
    <source>
        <dbReference type="Proteomes" id="UP001586593"/>
    </source>
</evidence>
<comment type="caution">
    <text evidence="2">The sequence shown here is derived from an EMBL/GenBank/DDBJ whole genome shotgun (WGS) entry which is preliminary data.</text>
</comment>
<feature type="compositionally biased region" description="Acidic residues" evidence="1">
    <location>
        <begin position="389"/>
        <end position="401"/>
    </location>
</feature>
<feature type="compositionally biased region" description="Basic residues" evidence="1">
    <location>
        <begin position="489"/>
        <end position="508"/>
    </location>
</feature>
<protein>
    <submittedName>
        <fullName evidence="2">Uncharacterized protein</fullName>
    </submittedName>
</protein>
<reference evidence="2 3" key="1">
    <citation type="journal article" date="2024" name="Commun. Biol.">
        <title>Comparative genomic analysis of thermophilic fungi reveals convergent evolutionary adaptations and gene losses.</title>
        <authorList>
            <person name="Steindorff A.S."/>
            <person name="Aguilar-Pontes M.V."/>
            <person name="Robinson A.J."/>
            <person name="Andreopoulos B."/>
            <person name="LaButti K."/>
            <person name="Kuo A."/>
            <person name="Mondo S."/>
            <person name="Riley R."/>
            <person name="Otillar R."/>
            <person name="Haridas S."/>
            <person name="Lipzen A."/>
            <person name="Grimwood J."/>
            <person name="Schmutz J."/>
            <person name="Clum A."/>
            <person name="Reid I.D."/>
            <person name="Moisan M.C."/>
            <person name="Butler G."/>
            <person name="Nguyen T.T.M."/>
            <person name="Dewar K."/>
            <person name="Conant G."/>
            <person name="Drula E."/>
            <person name="Henrissat B."/>
            <person name="Hansel C."/>
            <person name="Singer S."/>
            <person name="Hutchinson M.I."/>
            <person name="de Vries R.P."/>
            <person name="Natvig D.O."/>
            <person name="Powell A.J."/>
            <person name="Tsang A."/>
            <person name="Grigoriev I.V."/>
        </authorList>
    </citation>
    <scope>NUCLEOTIDE SEQUENCE [LARGE SCALE GENOMIC DNA]</scope>
    <source>
        <strain evidence="2 3">ATCC 24622</strain>
    </source>
</reference>
<feature type="compositionally biased region" description="Polar residues" evidence="1">
    <location>
        <begin position="407"/>
        <end position="416"/>
    </location>
</feature>
<feature type="compositionally biased region" description="Basic residues" evidence="1">
    <location>
        <begin position="324"/>
        <end position="335"/>
    </location>
</feature>
<feature type="compositionally biased region" description="Basic and acidic residues" evidence="1">
    <location>
        <begin position="336"/>
        <end position="346"/>
    </location>
</feature>
<keyword evidence="3" id="KW-1185">Reference proteome</keyword>
<sequence>MPLFKKQRSPDRFNPLAELPLEGLAKLAELLYRHPDYGTNQPAKEWLANQEEQIAALPRNLSLHQGPNLVTFFGMARLIRPRLCRSHGKLKAELIRWIYSQMEWESTRHVHRINVYRRYFGEDGCAPEVCTFLDRLTGVASLYLDPLDFAHHYGIRAARVAATPSESEDVVYFGPVANGCPACALALVGGRPKLLVCLRANMLARARRKTPRLLLLVDAWIRALDPLGLASSTMRQSEELGAQLRRIRLYMADLRRSRRNGNPAPAPRNDAYDESAKATPDAGLATDGKSPKSTFQDDSRYDVASSRRSHDSARRASLHSPGREHRRHRRSRGRRVSSETKYDRAGPSKAATSQSSGAGRYGTPLTDAQRRRERARYSYTYNTESTERQEEECEEAFEEDLKEVQRVTPQHQTRTSPGKGKTLADTSLFEAQSAIPPPLNIRKAKSKPEAPRAPQNEDAEGDSGSWVSCSVHSWDGDHDDEVLPSTPRRGVRTTKPSRSKSPRKKSAGRKPSVDVAPAAPSSVYSTDGASLARPVSPANSVSTYMPARRTWLRRREQIASTPLPTLHDEGGLKEGEVELGAEQRNDLDDRSSCSSSDDDDDDDDNDDGVSQLSFQFRDPFPRAGKDGARSAYSGRHSWATITNVSPRTTPNRHGAQNPIPPDSPTSLPSAAVHRRSVHNPVASARSSASPPSAPAGSTRAAPSCHGLDDDYATVVPEDSISCVDERRRFGGGPGARWGADQR</sequence>
<feature type="compositionally biased region" description="Basic and acidic residues" evidence="1">
    <location>
        <begin position="566"/>
        <end position="591"/>
    </location>
</feature>
<accession>A0ABR3WJA8</accession>
<evidence type="ECO:0000313" key="2">
    <source>
        <dbReference type="EMBL" id="KAL1862979.1"/>
    </source>
</evidence>
<evidence type="ECO:0000256" key="1">
    <source>
        <dbReference type="SAM" id="MobiDB-lite"/>
    </source>
</evidence>
<feature type="compositionally biased region" description="Polar residues" evidence="1">
    <location>
        <begin position="639"/>
        <end position="651"/>
    </location>
</feature>
<feature type="region of interest" description="Disordered" evidence="1">
    <location>
        <begin position="255"/>
        <end position="710"/>
    </location>
</feature>
<name>A0ABR3WJA8_9PEZI</name>
<organism evidence="2 3">
    <name type="scientific">Phialemonium thermophilum</name>
    <dbReference type="NCBI Taxonomy" id="223376"/>
    <lineage>
        <taxon>Eukaryota</taxon>
        <taxon>Fungi</taxon>
        <taxon>Dikarya</taxon>
        <taxon>Ascomycota</taxon>
        <taxon>Pezizomycotina</taxon>
        <taxon>Sordariomycetes</taxon>
        <taxon>Sordariomycetidae</taxon>
        <taxon>Cephalothecales</taxon>
        <taxon>Cephalothecaceae</taxon>
        <taxon>Phialemonium</taxon>
    </lineage>
</organism>
<proteinExistence type="predicted"/>
<feature type="compositionally biased region" description="Basic and acidic residues" evidence="1">
    <location>
        <begin position="619"/>
        <end position="628"/>
    </location>
</feature>
<feature type="compositionally biased region" description="Low complexity" evidence="1">
    <location>
        <begin position="682"/>
        <end position="703"/>
    </location>
</feature>
<dbReference type="EMBL" id="JAZHXJ010000369">
    <property type="protein sequence ID" value="KAL1862979.1"/>
    <property type="molecule type" value="Genomic_DNA"/>
</dbReference>
<gene>
    <name evidence="2" type="ORF">VTK73DRAFT_6523</name>
</gene>
<dbReference type="Proteomes" id="UP001586593">
    <property type="component" value="Unassembled WGS sequence"/>
</dbReference>
<feature type="compositionally biased region" description="Acidic residues" evidence="1">
    <location>
        <begin position="596"/>
        <end position="607"/>
    </location>
</feature>